<gene>
    <name evidence="2" type="ORF">SAMN05216240_1200</name>
</gene>
<comment type="caution">
    <text evidence="2">The sequence shown here is derived from an EMBL/GenBank/DDBJ whole genome shotgun (WGS) entry which is preliminary data.</text>
</comment>
<organism evidence="2 3">
    <name type="scientific">Caldicellulosiruptor bescii</name>
    <name type="common">Anaerocellum thermophilum</name>
    <dbReference type="NCBI Taxonomy" id="31899"/>
    <lineage>
        <taxon>Bacteria</taxon>
        <taxon>Bacillati</taxon>
        <taxon>Bacillota</taxon>
        <taxon>Bacillota incertae sedis</taxon>
        <taxon>Caldicellulosiruptorales</taxon>
        <taxon>Caldicellulosiruptoraceae</taxon>
        <taxon>Caldicellulosiruptor</taxon>
    </lineage>
</organism>
<feature type="transmembrane region" description="Helical" evidence="1">
    <location>
        <begin position="21"/>
        <end position="48"/>
    </location>
</feature>
<dbReference type="CDD" id="cd20786">
    <property type="entry name" value="tapirin_C"/>
    <property type="match status" value="1"/>
</dbReference>
<evidence type="ECO:0008006" key="4">
    <source>
        <dbReference type="Google" id="ProtNLM"/>
    </source>
</evidence>
<protein>
    <recommendedName>
        <fullName evidence="4">Type 4 fimbrial biogenesis protein PilX N-terminal domain-containing protein</fullName>
    </recommendedName>
</protein>
<sequence>MIKINRIIFNPKILKTNIRGSTLIVVIIIIAILSTVLLGTMSAVLASLNQSTSIYQKSATGYGAESAAEEFLYYFNQLLEAAKDIAYDYYYKADGTLENTSPGRVRLLLGDESYEPGKILDDLRHGRITQDVAKDKVYKGMEAIIKDEVSRFMNDVGSDASVKVESLPLMEFKKISDLVQLWIKPHYEGLTGYKFDGITVNAWSGATGSSLPDGYTIYIDVSKTRAVTSSDKEVKRTLRLDFKILSSSPNSLESVISIGTTTLASSIFNLFDYALYTNGNFVANVNFTIIGGNVHTGGDLQSHGGLQTDINNIVVMGELSLGVNGNPQVREDNVKVNNVTYIRSNLRRTGVGDRNISLQMGITYVGGNAELYGRGRYEFDELYCDGDVIVKGSIANAVDVVIKKIGVIRGALRIQDQGTVTIKSGAVVYCDSIQFLNNPTTLVIENGATIVTRMPPDYSRIVNSGGIINVAPSIPYPPLPQIISDIRNFNFPNSTSIPSITPHDSVPPASIDSAADISKSPPQVVVIGENCDAGEIEVEVRNRLASMGVSPVPSPLQLHVFARNNITISVGTRILNGQLIALGNTLNINSSGGSPFDGVILIYGSPSSLIQNQVTNSTGYVPPVTISSRRDTIQSGTLYRVVRRSIVVK</sequence>
<keyword evidence="1" id="KW-1133">Transmembrane helix</keyword>
<keyword evidence="3" id="KW-1185">Reference proteome</keyword>
<dbReference type="GeneID" id="31773220"/>
<evidence type="ECO:0000256" key="1">
    <source>
        <dbReference type="SAM" id="Phobius"/>
    </source>
</evidence>
<name>A0ABY1S7I7_CALBS</name>
<dbReference type="RefSeq" id="WP_015908253.1">
    <property type="nucleotide sequence ID" value="NZ_FUZJ01000001.1"/>
</dbReference>
<dbReference type="EMBL" id="FXXC01000001">
    <property type="protein sequence ID" value="SMR92780.1"/>
    <property type="molecule type" value="Genomic_DNA"/>
</dbReference>
<reference evidence="2 3" key="1">
    <citation type="submission" date="2017-05" db="EMBL/GenBank/DDBJ databases">
        <authorList>
            <person name="Varghese N."/>
            <person name="Submissions S."/>
        </authorList>
    </citation>
    <scope>NUCLEOTIDE SEQUENCE [LARGE SCALE GENOMIC DNA]</scope>
    <source>
        <strain evidence="2 3">MACB1020</strain>
    </source>
</reference>
<proteinExistence type="predicted"/>
<evidence type="ECO:0000313" key="2">
    <source>
        <dbReference type="EMBL" id="SMR92780.1"/>
    </source>
</evidence>
<keyword evidence="1" id="KW-0812">Transmembrane</keyword>
<accession>A0ABY1S7I7</accession>
<dbReference type="Proteomes" id="UP000196803">
    <property type="component" value="Unassembled WGS sequence"/>
</dbReference>
<evidence type="ECO:0000313" key="3">
    <source>
        <dbReference type="Proteomes" id="UP000196803"/>
    </source>
</evidence>
<keyword evidence="1" id="KW-0472">Membrane</keyword>